<comment type="caution">
    <text evidence="8">The sequence shown here is derived from an EMBL/GenBank/DDBJ whole genome shotgun (WGS) entry which is preliminary data.</text>
</comment>
<dbReference type="PANTHER" id="PTHR11076:SF34">
    <property type="entry name" value="PROTEIN UMUC"/>
    <property type="match status" value="1"/>
</dbReference>
<evidence type="ECO:0000313" key="9">
    <source>
        <dbReference type="Proteomes" id="UP000033354"/>
    </source>
</evidence>
<dbReference type="PROSITE" id="PS50173">
    <property type="entry name" value="UMUC"/>
    <property type="match status" value="1"/>
</dbReference>
<feature type="domain" description="UmuC" evidence="7">
    <location>
        <begin position="2"/>
        <end position="187"/>
    </location>
</feature>
<dbReference type="Gene3D" id="3.30.70.270">
    <property type="match status" value="1"/>
</dbReference>
<gene>
    <name evidence="8" type="ORF">SG71_23995</name>
</gene>
<dbReference type="Pfam" id="PF11799">
    <property type="entry name" value="IMS_C"/>
    <property type="match status" value="1"/>
</dbReference>
<dbReference type="InterPro" id="IPR001126">
    <property type="entry name" value="UmuC"/>
</dbReference>
<evidence type="ECO:0000259" key="7">
    <source>
        <dbReference type="PROSITE" id="PS50173"/>
    </source>
</evidence>
<dbReference type="SUPFAM" id="SSF56672">
    <property type="entry name" value="DNA/RNA polymerases"/>
    <property type="match status" value="1"/>
</dbReference>
<dbReference type="InterPro" id="IPR043128">
    <property type="entry name" value="Rev_trsase/Diguanyl_cyclase"/>
</dbReference>
<keyword evidence="3" id="KW-0741">SOS mutagenesis</keyword>
<organism evidence="8 9">
    <name type="scientific">Enterobacter chengduensis</name>
    <dbReference type="NCBI Taxonomy" id="2494701"/>
    <lineage>
        <taxon>Bacteria</taxon>
        <taxon>Pseudomonadati</taxon>
        <taxon>Pseudomonadota</taxon>
        <taxon>Gammaproteobacteria</taxon>
        <taxon>Enterobacterales</taxon>
        <taxon>Enterobacteriaceae</taxon>
        <taxon>Enterobacter</taxon>
        <taxon>Enterobacter cloacae complex</taxon>
    </lineage>
</organism>
<accession>A0AAW3HB04</accession>
<dbReference type="InterPro" id="IPR025188">
    <property type="entry name" value="DUF4113"/>
</dbReference>
<dbReference type="SUPFAM" id="SSF100879">
    <property type="entry name" value="Lesion bypass DNA polymerase (Y-family), little finger domain"/>
    <property type="match status" value="1"/>
</dbReference>
<evidence type="ECO:0000256" key="5">
    <source>
        <dbReference type="ARBA" id="ARBA00023236"/>
    </source>
</evidence>
<dbReference type="RefSeq" id="WP_032640542.1">
    <property type="nucleotide sequence ID" value="NZ_CP043318.1"/>
</dbReference>
<dbReference type="GeneID" id="63142229"/>
<reference evidence="8 9" key="1">
    <citation type="submission" date="2015-02" db="EMBL/GenBank/DDBJ databases">
        <authorList>
            <person name="Adams M."/>
            <person name="Sutton G."/>
            <person name="Nelson K."/>
            <person name="Bonomo R."/>
            <person name="McCorrison J."/>
            <person name="Sanka R."/>
            <person name="Brinkac L."/>
            <person name="Nierman W."/>
        </authorList>
    </citation>
    <scope>NUCLEOTIDE SEQUENCE [LARGE SCALE GENOMIC DNA]</scope>
    <source>
        <strain evidence="8 9">CIDEIMsCOL9</strain>
    </source>
</reference>
<keyword evidence="5" id="KW-0742">SOS response</keyword>
<evidence type="ECO:0000256" key="4">
    <source>
        <dbReference type="ARBA" id="ARBA00023204"/>
    </source>
</evidence>
<keyword evidence="9" id="KW-1185">Reference proteome</keyword>
<dbReference type="InterPro" id="IPR050116">
    <property type="entry name" value="DNA_polymerase-Y"/>
</dbReference>
<dbReference type="Proteomes" id="UP000033354">
    <property type="component" value="Unassembled WGS sequence"/>
</dbReference>
<sequence length="421" mass="47895">MFALCDVNAFYASCETVFRPDLKGRPVVVLSNNDGCVISRSAEAKTFVKMGEPYFKQKALFRQHGVVCFSSNYELYADMSNRVMTTLEEMSPHSEIYSIDEIFCDLTGVHNCRDLSEFGHELRNTVLQRTHLTVGVGIAPTKTLAKLANHAAKRWQQQTGGVVDLSNVERQRKLMAALPVDDVWGVGRRITKNLEMMGIKTVLQLADTDIRFIKKHFNVVLERTVRELRGEPCLELEEFAPVKKEIVCSRSFGDRITEYEDMRQAICSYAARAAEKLRHEHQYCQFISAFVKTSPFAVNETYYGNSASMKLLTPTQDSRDIIAAATRCLDIIWKSGCRYQKAGVMLGDFFSHGVAQLSLFDENTPRKNSQKLMDVLDHLNTEKGRGTLYFAGQGIQQKWQMKREMLSPRYTTRFADLLTVK</sequence>
<comment type="similarity">
    <text evidence="1">Belongs to the DNA polymerase type-Y family.</text>
</comment>
<name>A0AAW3HB04_9ENTR</name>
<dbReference type="NCBIfam" id="NF002955">
    <property type="entry name" value="PRK03609.1"/>
    <property type="match status" value="1"/>
</dbReference>
<dbReference type="InterPro" id="IPR017961">
    <property type="entry name" value="DNA_pol_Y-fam_little_finger"/>
</dbReference>
<protein>
    <recommendedName>
        <fullName evidence="6">Protein UmuC</fullName>
    </recommendedName>
</protein>
<keyword evidence="2" id="KW-0227">DNA damage</keyword>
<dbReference type="EMBL" id="JZKT01000064">
    <property type="protein sequence ID" value="KJX28726.1"/>
    <property type="molecule type" value="Genomic_DNA"/>
</dbReference>
<evidence type="ECO:0000256" key="6">
    <source>
        <dbReference type="ARBA" id="ARBA00068027"/>
    </source>
</evidence>
<dbReference type="GO" id="GO:0003684">
    <property type="term" value="F:damaged DNA binding"/>
    <property type="evidence" value="ECO:0007669"/>
    <property type="project" value="InterPro"/>
</dbReference>
<dbReference type="Pfam" id="PF00817">
    <property type="entry name" value="IMS"/>
    <property type="match status" value="1"/>
</dbReference>
<dbReference type="AlphaFoldDB" id="A0AAW3HB04"/>
<dbReference type="GO" id="GO:0009432">
    <property type="term" value="P:SOS response"/>
    <property type="evidence" value="ECO:0007669"/>
    <property type="project" value="UniProtKB-KW"/>
</dbReference>
<keyword evidence="4" id="KW-0234">DNA repair</keyword>
<dbReference type="Pfam" id="PF11798">
    <property type="entry name" value="IMS_HHH"/>
    <property type="match status" value="1"/>
</dbReference>
<dbReference type="FunFam" id="1.10.150.20:FF:000045">
    <property type="entry name" value="DNA polymerase V subunit"/>
    <property type="match status" value="1"/>
</dbReference>
<evidence type="ECO:0000313" key="8">
    <source>
        <dbReference type="EMBL" id="KJX28726.1"/>
    </source>
</evidence>
<dbReference type="InterPro" id="IPR024728">
    <property type="entry name" value="PolY_HhH_motif"/>
</dbReference>
<dbReference type="PANTHER" id="PTHR11076">
    <property type="entry name" value="DNA REPAIR POLYMERASE UMUC / TRANSFERASE FAMILY MEMBER"/>
    <property type="match status" value="1"/>
</dbReference>
<dbReference type="InterPro" id="IPR043502">
    <property type="entry name" value="DNA/RNA_pol_sf"/>
</dbReference>
<dbReference type="CDD" id="cd01700">
    <property type="entry name" value="PolY_Pol_V_umuC"/>
    <property type="match status" value="1"/>
</dbReference>
<evidence type="ECO:0000256" key="1">
    <source>
        <dbReference type="ARBA" id="ARBA00010945"/>
    </source>
</evidence>
<dbReference type="Pfam" id="PF13438">
    <property type="entry name" value="DUF4113"/>
    <property type="match status" value="1"/>
</dbReference>
<dbReference type="GO" id="GO:0005829">
    <property type="term" value="C:cytosol"/>
    <property type="evidence" value="ECO:0007669"/>
    <property type="project" value="TreeGrafter"/>
</dbReference>
<keyword evidence="8" id="KW-0548">Nucleotidyltransferase</keyword>
<dbReference type="GO" id="GO:0042276">
    <property type="term" value="P:error-prone translesion synthesis"/>
    <property type="evidence" value="ECO:0007669"/>
    <property type="project" value="TreeGrafter"/>
</dbReference>
<dbReference type="InterPro" id="IPR036775">
    <property type="entry name" value="DNA_pol_Y-fam_lit_finger_sf"/>
</dbReference>
<dbReference type="GO" id="GO:0006281">
    <property type="term" value="P:DNA repair"/>
    <property type="evidence" value="ECO:0007669"/>
    <property type="project" value="UniProtKB-KW"/>
</dbReference>
<evidence type="ECO:0000256" key="2">
    <source>
        <dbReference type="ARBA" id="ARBA00022763"/>
    </source>
</evidence>
<dbReference type="FunFam" id="3.30.70.270:FF:000012">
    <property type="entry name" value="DNA polymerase V subunit"/>
    <property type="match status" value="1"/>
</dbReference>
<dbReference type="Gene3D" id="1.10.150.20">
    <property type="entry name" value="5' to 3' exonuclease, C-terminal subdomain"/>
    <property type="match status" value="1"/>
</dbReference>
<dbReference type="Gene3D" id="3.40.1170.60">
    <property type="match status" value="1"/>
</dbReference>
<keyword evidence="8" id="KW-0808">Transferase</keyword>
<dbReference type="Gene3D" id="3.30.1490.100">
    <property type="entry name" value="DNA polymerase, Y-family, little finger domain"/>
    <property type="match status" value="1"/>
</dbReference>
<proteinExistence type="inferred from homology"/>
<dbReference type="GO" id="GO:0003887">
    <property type="term" value="F:DNA-directed DNA polymerase activity"/>
    <property type="evidence" value="ECO:0007669"/>
    <property type="project" value="TreeGrafter"/>
</dbReference>
<evidence type="ECO:0000256" key="3">
    <source>
        <dbReference type="ARBA" id="ARBA00023199"/>
    </source>
</evidence>